<dbReference type="OrthoDB" id="3247499at2759"/>
<accession>A0A0C3CL35</accession>
<proteinExistence type="predicted"/>
<reference evidence="3" key="2">
    <citation type="submission" date="2015-01" db="EMBL/GenBank/DDBJ databases">
        <title>Evolutionary Origins and Diversification of the Mycorrhizal Mutualists.</title>
        <authorList>
            <consortium name="DOE Joint Genome Institute"/>
            <consortium name="Mycorrhizal Genomics Consortium"/>
            <person name="Kohler A."/>
            <person name="Kuo A."/>
            <person name="Nagy L.G."/>
            <person name="Floudas D."/>
            <person name="Copeland A."/>
            <person name="Barry K.W."/>
            <person name="Cichocki N."/>
            <person name="Veneault-Fourrey C."/>
            <person name="LaButti K."/>
            <person name="Lindquist E.A."/>
            <person name="Lipzen A."/>
            <person name="Lundell T."/>
            <person name="Morin E."/>
            <person name="Murat C."/>
            <person name="Riley R."/>
            <person name="Ohm R."/>
            <person name="Sun H."/>
            <person name="Tunlid A."/>
            <person name="Henrissat B."/>
            <person name="Grigoriev I.V."/>
            <person name="Hibbett D.S."/>
            <person name="Martin F."/>
        </authorList>
    </citation>
    <scope>NUCLEOTIDE SEQUENCE [LARGE SCALE GENOMIC DNA]</scope>
    <source>
        <strain evidence="3">h7</strain>
    </source>
</reference>
<protein>
    <recommendedName>
        <fullName evidence="1">F-box domain-containing protein</fullName>
    </recommendedName>
</protein>
<name>A0A0C3CL35_HEBCY</name>
<dbReference type="HOGENOM" id="CLU_036643_1_0_1"/>
<dbReference type="InterPro" id="IPR036047">
    <property type="entry name" value="F-box-like_dom_sf"/>
</dbReference>
<dbReference type="AlphaFoldDB" id="A0A0C3CL35"/>
<sequence>MALALPNELVAAIFHDLDPSTLAIAARASSQFKAVAERILYSSIHITDVLSEQSPHPLKTLWWCEAIRRRPHLCDFARKLYIRWQSDRSVPPVQGQHLLDACEQIEAVVQLLVALESLDLFLGPANLVRGYQDPPIHAIESVIHRCRFPNLQSCSLGADSAKNVQPYTPILTSFLVSSSTLRHLKLCDLRSGLHDLPPEALPQLSSFRGSADAAASILPGRPVRHLSLVGQDSDVNRENLHRMTCTTVPLRYLDLSAMSIRPMLLRNISTYLPTVESLRMKLTLRHTLHYSFSGIRILAGLSSVLSVFHQLSYLDLSPTGIDGVGRADSLEEHALCREWGRACPSLKTIIFPSKTEWILDLNNVWNPA</sequence>
<gene>
    <name evidence="2" type="ORF">M413DRAFT_442806</name>
</gene>
<evidence type="ECO:0000313" key="2">
    <source>
        <dbReference type="EMBL" id="KIM44839.1"/>
    </source>
</evidence>
<organism evidence="2 3">
    <name type="scientific">Hebeloma cylindrosporum</name>
    <dbReference type="NCBI Taxonomy" id="76867"/>
    <lineage>
        <taxon>Eukaryota</taxon>
        <taxon>Fungi</taxon>
        <taxon>Dikarya</taxon>
        <taxon>Basidiomycota</taxon>
        <taxon>Agaricomycotina</taxon>
        <taxon>Agaricomycetes</taxon>
        <taxon>Agaricomycetidae</taxon>
        <taxon>Agaricales</taxon>
        <taxon>Agaricineae</taxon>
        <taxon>Hymenogastraceae</taxon>
        <taxon>Hebeloma</taxon>
    </lineage>
</organism>
<evidence type="ECO:0000313" key="3">
    <source>
        <dbReference type="Proteomes" id="UP000053424"/>
    </source>
</evidence>
<reference evidence="2 3" key="1">
    <citation type="submission" date="2014-04" db="EMBL/GenBank/DDBJ databases">
        <authorList>
            <consortium name="DOE Joint Genome Institute"/>
            <person name="Kuo A."/>
            <person name="Gay G."/>
            <person name="Dore J."/>
            <person name="Kohler A."/>
            <person name="Nagy L.G."/>
            <person name="Floudas D."/>
            <person name="Copeland A."/>
            <person name="Barry K.W."/>
            <person name="Cichocki N."/>
            <person name="Veneault-Fourrey C."/>
            <person name="LaButti K."/>
            <person name="Lindquist E.A."/>
            <person name="Lipzen A."/>
            <person name="Lundell T."/>
            <person name="Morin E."/>
            <person name="Murat C."/>
            <person name="Sun H."/>
            <person name="Tunlid A."/>
            <person name="Henrissat B."/>
            <person name="Grigoriev I.V."/>
            <person name="Hibbett D.S."/>
            <person name="Martin F."/>
            <person name="Nordberg H.P."/>
            <person name="Cantor M.N."/>
            <person name="Hua S.X."/>
        </authorList>
    </citation>
    <scope>NUCLEOTIDE SEQUENCE [LARGE SCALE GENOMIC DNA]</scope>
    <source>
        <strain evidence="3">h7</strain>
    </source>
</reference>
<keyword evidence="3" id="KW-1185">Reference proteome</keyword>
<feature type="domain" description="F-box" evidence="1">
    <location>
        <begin position="1"/>
        <end position="44"/>
    </location>
</feature>
<dbReference type="SUPFAM" id="SSF52047">
    <property type="entry name" value="RNI-like"/>
    <property type="match status" value="1"/>
</dbReference>
<evidence type="ECO:0000259" key="1">
    <source>
        <dbReference type="PROSITE" id="PS50181"/>
    </source>
</evidence>
<dbReference type="InterPro" id="IPR001810">
    <property type="entry name" value="F-box_dom"/>
</dbReference>
<dbReference type="EMBL" id="KN831773">
    <property type="protein sequence ID" value="KIM44839.1"/>
    <property type="molecule type" value="Genomic_DNA"/>
</dbReference>
<dbReference type="Proteomes" id="UP000053424">
    <property type="component" value="Unassembled WGS sequence"/>
</dbReference>
<dbReference type="STRING" id="686832.A0A0C3CL35"/>
<dbReference type="InterPro" id="IPR032675">
    <property type="entry name" value="LRR_dom_sf"/>
</dbReference>
<dbReference type="Pfam" id="PF12937">
    <property type="entry name" value="F-box-like"/>
    <property type="match status" value="1"/>
</dbReference>
<dbReference type="PROSITE" id="PS50181">
    <property type="entry name" value="FBOX"/>
    <property type="match status" value="1"/>
</dbReference>
<dbReference type="SUPFAM" id="SSF81383">
    <property type="entry name" value="F-box domain"/>
    <property type="match status" value="1"/>
</dbReference>
<dbReference type="Gene3D" id="3.80.10.10">
    <property type="entry name" value="Ribonuclease Inhibitor"/>
    <property type="match status" value="1"/>
</dbReference>